<name>A0A369KX06_9BACT</name>
<keyword evidence="1" id="KW-0092">Biotin</keyword>
<proteinExistence type="predicted"/>
<evidence type="ECO:0000256" key="1">
    <source>
        <dbReference type="ARBA" id="ARBA00023267"/>
    </source>
</evidence>
<accession>A0A369KX06</accession>
<dbReference type="FunFam" id="2.40.50.100:FF:000003">
    <property type="entry name" value="Acetyl-CoA carboxylase biotin carboxyl carrier protein"/>
    <property type="match status" value="1"/>
</dbReference>
<reference evidence="3" key="1">
    <citation type="submission" date="2018-04" db="EMBL/GenBank/DDBJ databases">
        <title>Draft genome sequence of the Candidatus Spirobacillus cienkowskii, a pathogen of freshwater Daphnia species, reconstructed from hemolymph metagenomic reads.</title>
        <authorList>
            <person name="Bresciani L."/>
            <person name="Lemos L.N."/>
            <person name="Wale N."/>
            <person name="Lin J.Y."/>
            <person name="Fernandes G.R."/>
            <person name="Duffy M.A."/>
            <person name="Rodrigues J.M."/>
        </authorList>
    </citation>
    <scope>NUCLEOTIDE SEQUENCE [LARGE SCALE GENOMIC DNA]</scope>
    <source>
        <strain evidence="3">Binning01</strain>
    </source>
</reference>
<dbReference type="SUPFAM" id="SSF51230">
    <property type="entry name" value="Single hybrid motif"/>
    <property type="match status" value="1"/>
</dbReference>
<dbReference type="Proteomes" id="UP000253934">
    <property type="component" value="Unassembled WGS sequence"/>
</dbReference>
<dbReference type="PANTHER" id="PTHR45266">
    <property type="entry name" value="OXALOACETATE DECARBOXYLASE ALPHA CHAIN"/>
    <property type="match status" value="1"/>
</dbReference>
<dbReference type="RefSeq" id="WP_338635907.1">
    <property type="nucleotide sequence ID" value="NZ_CP146516.1"/>
</dbReference>
<dbReference type="CDD" id="cd06850">
    <property type="entry name" value="biotinyl_domain"/>
    <property type="match status" value="1"/>
</dbReference>
<dbReference type="Gene3D" id="2.40.50.100">
    <property type="match status" value="1"/>
</dbReference>
<dbReference type="InterPro" id="IPR000089">
    <property type="entry name" value="Biotin_lipoyl"/>
</dbReference>
<dbReference type="InterPro" id="IPR050709">
    <property type="entry name" value="Biotin_Carboxyl_Carrier/Decarb"/>
</dbReference>
<protein>
    <submittedName>
        <fullName evidence="3">Biotin/lipoyl-binding protein</fullName>
    </submittedName>
</protein>
<organism evidence="3 4">
    <name type="scientific">Spirobacillus cienkowskii</name>
    <dbReference type="NCBI Taxonomy" id="495820"/>
    <lineage>
        <taxon>Bacteria</taxon>
        <taxon>Pseudomonadati</taxon>
        <taxon>Bdellovibrionota</taxon>
        <taxon>Oligoflexia</taxon>
        <taxon>Silvanigrellales</taxon>
        <taxon>Spirobacillus</taxon>
    </lineage>
</organism>
<evidence type="ECO:0000313" key="3">
    <source>
        <dbReference type="EMBL" id="RDB37245.1"/>
    </source>
</evidence>
<keyword evidence="4" id="KW-1185">Reference proteome</keyword>
<dbReference type="EMBL" id="QOVW01000004">
    <property type="protein sequence ID" value="RDB37245.1"/>
    <property type="molecule type" value="Genomic_DNA"/>
</dbReference>
<sequence length="188" mass="20970">MKFSIQKSSNSKFYEVKIPASVNLNHFSNREKFEVLIINSSECIKNIEVMILADGLSFLLQNQVIRIKNNFVKLKQNHFLLAIQNGSFVTQNHYHADLIKPVKAKVINTVNSNGDLVSPISGKVISLLVKKGERVKEGDPLLTIEAMKMENRILSECDGTILEIKVVVGDSVSTGDFLIKVIPDSKES</sequence>
<dbReference type="PROSITE" id="PS00188">
    <property type="entry name" value="BIOTIN"/>
    <property type="match status" value="1"/>
</dbReference>
<dbReference type="PROSITE" id="PS50968">
    <property type="entry name" value="BIOTINYL_LIPOYL"/>
    <property type="match status" value="1"/>
</dbReference>
<dbReference type="InterPro" id="IPR001882">
    <property type="entry name" value="Biotin_BS"/>
</dbReference>
<gene>
    <name evidence="3" type="ORF">DCC88_01040</name>
</gene>
<feature type="domain" description="Lipoyl-binding" evidence="2">
    <location>
        <begin position="107"/>
        <end position="182"/>
    </location>
</feature>
<dbReference type="Pfam" id="PF00364">
    <property type="entry name" value="Biotin_lipoyl"/>
    <property type="match status" value="1"/>
</dbReference>
<comment type="caution">
    <text evidence="3">The sequence shown here is derived from an EMBL/GenBank/DDBJ whole genome shotgun (WGS) entry which is preliminary data.</text>
</comment>
<dbReference type="PANTHER" id="PTHR45266:SF3">
    <property type="entry name" value="OXALOACETATE DECARBOXYLASE ALPHA CHAIN"/>
    <property type="match status" value="1"/>
</dbReference>
<evidence type="ECO:0000313" key="4">
    <source>
        <dbReference type="Proteomes" id="UP000253934"/>
    </source>
</evidence>
<dbReference type="AlphaFoldDB" id="A0A369KX06"/>
<evidence type="ECO:0000259" key="2">
    <source>
        <dbReference type="PROSITE" id="PS50968"/>
    </source>
</evidence>
<dbReference type="InterPro" id="IPR011053">
    <property type="entry name" value="Single_hybrid_motif"/>
</dbReference>